<dbReference type="InterPro" id="IPR000835">
    <property type="entry name" value="HTH_MarR-typ"/>
</dbReference>
<dbReference type="EMBL" id="FRCS01000017">
    <property type="protein sequence ID" value="SHN46669.1"/>
    <property type="molecule type" value="Genomic_DNA"/>
</dbReference>
<name>A0A1M7RKI6_9ACTN</name>
<dbReference type="STRING" id="134849.SAMN05443668_11752"/>
<dbReference type="Proteomes" id="UP000184440">
    <property type="component" value="Unassembled WGS sequence"/>
</dbReference>
<dbReference type="SUPFAM" id="SSF46785">
    <property type="entry name" value="Winged helix' DNA-binding domain"/>
    <property type="match status" value="1"/>
</dbReference>
<dbReference type="OrthoDB" id="162531at2"/>
<dbReference type="SMART" id="SM00347">
    <property type="entry name" value="HTH_MARR"/>
    <property type="match status" value="1"/>
</dbReference>
<dbReference type="GO" id="GO:0006950">
    <property type="term" value="P:response to stress"/>
    <property type="evidence" value="ECO:0007669"/>
    <property type="project" value="TreeGrafter"/>
</dbReference>
<reference evidence="2 3" key="1">
    <citation type="submission" date="2016-11" db="EMBL/GenBank/DDBJ databases">
        <authorList>
            <person name="Jaros S."/>
            <person name="Januszkiewicz K."/>
            <person name="Wedrychowicz H."/>
        </authorList>
    </citation>
    <scope>NUCLEOTIDE SEQUENCE [LARGE SCALE GENOMIC DNA]</scope>
    <source>
        <strain evidence="2 3">DSM 46144</strain>
    </source>
</reference>
<accession>A0A1M7RKI6</accession>
<dbReference type="AlphaFoldDB" id="A0A1M7RKI6"/>
<dbReference type="InterPro" id="IPR036390">
    <property type="entry name" value="WH_DNA-bd_sf"/>
</dbReference>
<dbReference type="InterPro" id="IPR039422">
    <property type="entry name" value="MarR/SlyA-like"/>
</dbReference>
<keyword evidence="3" id="KW-1185">Reference proteome</keyword>
<gene>
    <name evidence="2" type="ORF">SAMN05443668_11752</name>
</gene>
<dbReference type="RefSeq" id="WP_073263854.1">
    <property type="nucleotide sequence ID" value="NZ_FRCS01000017.1"/>
</dbReference>
<evidence type="ECO:0000313" key="2">
    <source>
        <dbReference type="EMBL" id="SHN46669.1"/>
    </source>
</evidence>
<evidence type="ECO:0000313" key="3">
    <source>
        <dbReference type="Proteomes" id="UP000184440"/>
    </source>
</evidence>
<dbReference type="PROSITE" id="PS50995">
    <property type="entry name" value="HTH_MARR_2"/>
    <property type="match status" value="1"/>
</dbReference>
<dbReference type="PANTHER" id="PTHR33164:SF94">
    <property type="entry name" value="TRANSCRIPTIONAL REGULATORY PROTEIN-RELATED"/>
    <property type="match status" value="1"/>
</dbReference>
<dbReference type="PANTHER" id="PTHR33164">
    <property type="entry name" value="TRANSCRIPTIONAL REGULATOR, MARR FAMILY"/>
    <property type="match status" value="1"/>
</dbReference>
<dbReference type="InterPro" id="IPR036388">
    <property type="entry name" value="WH-like_DNA-bd_sf"/>
</dbReference>
<dbReference type="Pfam" id="PF01047">
    <property type="entry name" value="MarR"/>
    <property type="match status" value="1"/>
</dbReference>
<proteinExistence type="predicted"/>
<sequence length="141" mass="15308">MADPFVFFTALVRVETRLWNVIDARLRAEHDLPVGSLQFLRLMSGPGPCRVQDISCALDLTVGATSKAVDRLEARGFCERQANPDDRRSSLLVLTTAGREKLAAATPTFDAAMTRLLAALPADAVAGLERGLEVLERELDG</sequence>
<protein>
    <submittedName>
        <fullName evidence="2">Transcriptional regulator</fullName>
    </submittedName>
</protein>
<organism evidence="2 3">
    <name type="scientific">Cryptosporangium aurantiacum</name>
    <dbReference type="NCBI Taxonomy" id="134849"/>
    <lineage>
        <taxon>Bacteria</taxon>
        <taxon>Bacillati</taxon>
        <taxon>Actinomycetota</taxon>
        <taxon>Actinomycetes</taxon>
        <taxon>Cryptosporangiales</taxon>
        <taxon>Cryptosporangiaceae</taxon>
        <taxon>Cryptosporangium</taxon>
    </lineage>
</organism>
<feature type="domain" description="HTH marR-type" evidence="1">
    <location>
        <begin position="4"/>
        <end position="140"/>
    </location>
</feature>
<dbReference type="GO" id="GO:0003700">
    <property type="term" value="F:DNA-binding transcription factor activity"/>
    <property type="evidence" value="ECO:0007669"/>
    <property type="project" value="InterPro"/>
</dbReference>
<evidence type="ECO:0000259" key="1">
    <source>
        <dbReference type="PROSITE" id="PS50995"/>
    </source>
</evidence>
<dbReference type="Gene3D" id="1.10.10.10">
    <property type="entry name" value="Winged helix-like DNA-binding domain superfamily/Winged helix DNA-binding domain"/>
    <property type="match status" value="1"/>
</dbReference>